<dbReference type="PROSITE" id="PS50111">
    <property type="entry name" value="CHEMOTAXIS_TRANSDUC_2"/>
    <property type="match status" value="1"/>
</dbReference>
<evidence type="ECO:0000256" key="4">
    <source>
        <dbReference type="PROSITE-ProRule" id="PRU00284"/>
    </source>
</evidence>
<feature type="domain" description="PAC" evidence="7">
    <location>
        <begin position="91"/>
        <end position="143"/>
    </location>
</feature>
<dbReference type="PROSITE" id="PS50112">
    <property type="entry name" value="PAS"/>
    <property type="match status" value="1"/>
</dbReference>
<organism evidence="9 10">
    <name type="scientific">Sagittula marina</name>
    <dbReference type="NCBI Taxonomy" id="943940"/>
    <lineage>
        <taxon>Bacteria</taxon>
        <taxon>Pseudomonadati</taxon>
        <taxon>Pseudomonadota</taxon>
        <taxon>Alphaproteobacteria</taxon>
        <taxon>Rhodobacterales</taxon>
        <taxon>Roseobacteraceae</taxon>
        <taxon>Sagittula</taxon>
    </lineage>
</organism>
<dbReference type="SMART" id="SM00086">
    <property type="entry name" value="PAC"/>
    <property type="match status" value="1"/>
</dbReference>
<dbReference type="PRINTS" id="PR00260">
    <property type="entry name" value="CHEMTRNSDUCR"/>
</dbReference>
<feature type="domain" description="PAS" evidence="6">
    <location>
        <begin position="18"/>
        <end position="88"/>
    </location>
</feature>
<dbReference type="InterPro" id="IPR035965">
    <property type="entry name" value="PAS-like_dom_sf"/>
</dbReference>
<dbReference type="PANTHER" id="PTHR43531">
    <property type="entry name" value="PROTEIN ICFG"/>
    <property type="match status" value="1"/>
</dbReference>
<keyword evidence="2" id="KW-0145">Chemotaxis</keyword>
<keyword evidence="10" id="KW-1185">Reference proteome</keyword>
<dbReference type="InterPro" id="IPR003660">
    <property type="entry name" value="HAMP_dom"/>
</dbReference>
<reference evidence="9 10" key="1">
    <citation type="submission" date="2020-08" db="EMBL/GenBank/DDBJ databases">
        <title>Genomic Encyclopedia of Type Strains, Phase IV (KMG-IV): sequencing the most valuable type-strain genomes for metagenomic binning, comparative biology and taxonomic classification.</title>
        <authorList>
            <person name="Goeker M."/>
        </authorList>
    </citation>
    <scope>NUCLEOTIDE SEQUENCE [LARGE SCALE GENOMIC DNA]</scope>
    <source>
        <strain evidence="9 10">DSM 102235</strain>
    </source>
</reference>
<dbReference type="PROSITE" id="PS50113">
    <property type="entry name" value="PAC"/>
    <property type="match status" value="1"/>
</dbReference>
<dbReference type="GO" id="GO:0006935">
    <property type="term" value="P:chemotaxis"/>
    <property type="evidence" value="ECO:0007669"/>
    <property type="project" value="UniProtKB-KW"/>
</dbReference>
<dbReference type="GO" id="GO:0007165">
    <property type="term" value="P:signal transduction"/>
    <property type="evidence" value="ECO:0007669"/>
    <property type="project" value="UniProtKB-KW"/>
</dbReference>
<evidence type="ECO:0000259" key="7">
    <source>
        <dbReference type="PROSITE" id="PS50113"/>
    </source>
</evidence>
<dbReference type="SUPFAM" id="SSF58104">
    <property type="entry name" value="Methyl-accepting chemotaxis protein (MCP) signaling domain"/>
    <property type="match status" value="1"/>
</dbReference>
<comment type="subcellular location">
    <subcellularLocation>
        <location evidence="1">Membrane</location>
    </subcellularLocation>
</comment>
<dbReference type="Pfam" id="PF08447">
    <property type="entry name" value="PAS_3"/>
    <property type="match status" value="1"/>
</dbReference>
<keyword evidence="4" id="KW-0807">Transducer</keyword>
<evidence type="ECO:0000313" key="9">
    <source>
        <dbReference type="EMBL" id="MBB3985603.1"/>
    </source>
</evidence>
<comment type="caution">
    <text evidence="9">The sequence shown here is derived from an EMBL/GenBank/DDBJ whole genome shotgun (WGS) entry which is preliminary data.</text>
</comment>
<evidence type="ECO:0000259" key="6">
    <source>
        <dbReference type="PROSITE" id="PS50112"/>
    </source>
</evidence>
<dbReference type="Gene3D" id="3.30.450.20">
    <property type="entry name" value="PAS domain"/>
    <property type="match status" value="1"/>
</dbReference>
<evidence type="ECO:0000313" key="10">
    <source>
        <dbReference type="Proteomes" id="UP000541426"/>
    </source>
</evidence>
<dbReference type="EMBL" id="JACIEJ010000004">
    <property type="protein sequence ID" value="MBB3985603.1"/>
    <property type="molecule type" value="Genomic_DNA"/>
</dbReference>
<dbReference type="GO" id="GO:0016020">
    <property type="term" value="C:membrane"/>
    <property type="evidence" value="ECO:0007669"/>
    <property type="project" value="UniProtKB-SubCell"/>
</dbReference>
<protein>
    <submittedName>
        <fullName evidence="9">Methyl-accepting chemotaxis protein</fullName>
    </submittedName>
</protein>
<dbReference type="SMART" id="SM00304">
    <property type="entry name" value="HAMP"/>
    <property type="match status" value="1"/>
</dbReference>
<dbReference type="InterPro" id="IPR004090">
    <property type="entry name" value="Chemotax_Me-accpt_rcpt"/>
</dbReference>
<evidence type="ECO:0000256" key="1">
    <source>
        <dbReference type="ARBA" id="ARBA00004370"/>
    </source>
</evidence>
<dbReference type="CDD" id="cd11386">
    <property type="entry name" value="MCP_signal"/>
    <property type="match status" value="1"/>
</dbReference>
<dbReference type="Gene3D" id="1.10.287.950">
    <property type="entry name" value="Methyl-accepting chemotaxis protein"/>
    <property type="match status" value="1"/>
</dbReference>
<proteinExistence type="inferred from homology"/>
<dbReference type="Pfam" id="PF00672">
    <property type="entry name" value="HAMP"/>
    <property type="match status" value="1"/>
</dbReference>
<dbReference type="InterPro" id="IPR001610">
    <property type="entry name" value="PAC"/>
</dbReference>
<evidence type="ECO:0000256" key="3">
    <source>
        <dbReference type="ARBA" id="ARBA00029447"/>
    </source>
</evidence>
<dbReference type="CDD" id="cd06225">
    <property type="entry name" value="HAMP"/>
    <property type="match status" value="1"/>
</dbReference>
<dbReference type="Pfam" id="PF00015">
    <property type="entry name" value="MCPsignal"/>
    <property type="match status" value="1"/>
</dbReference>
<dbReference type="InterPro" id="IPR004089">
    <property type="entry name" value="MCPsignal_dom"/>
</dbReference>
<dbReference type="InterPro" id="IPR000700">
    <property type="entry name" value="PAS-assoc_C"/>
</dbReference>
<dbReference type="RefSeq" id="WP_183965316.1">
    <property type="nucleotide sequence ID" value="NZ_BAABBZ010000018.1"/>
</dbReference>
<dbReference type="PROSITE" id="PS50885">
    <property type="entry name" value="HAMP"/>
    <property type="match status" value="1"/>
</dbReference>
<gene>
    <name evidence="9" type="ORF">GGQ68_001936</name>
</gene>
<dbReference type="InterPro" id="IPR051310">
    <property type="entry name" value="MCP_chemotaxis"/>
</dbReference>
<evidence type="ECO:0000256" key="2">
    <source>
        <dbReference type="ARBA" id="ARBA00022500"/>
    </source>
</evidence>
<dbReference type="GO" id="GO:0004888">
    <property type="term" value="F:transmembrane signaling receptor activity"/>
    <property type="evidence" value="ECO:0007669"/>
    <property type="project" value="InterPro"/>
</dbReference>
<evidence type="ECO:0000259" key="5">
    <source>
        <dbReference type="PROSITE" id="PS50111"/>
    </source>
</evidence>
<dbReference type="CDD" id="cd00130">
    <property type="entry name" value="PAS"/>
    <property type="match status" value="1"/>
</dbReference>
<dbReference type="SMART" id="SM00283">
    <property type="entry name" value="MA"/>
    <property type="match status" value="1"/>
</dbReference>
<dbReference type="Proteomes" id="UP000541426">
    <property type="component" value="Unassembled WGS sequence"/>
</dbReference>
<dbReference type="InterPro" id="IPR013655">
    <property type="entry name" value="PAS_fold_3"/>
</dbReference>
<dbReference type="PANTHER" id="PTHR43531:SF11">
    <property type="entry name" value="METHYL-ACCEPTING CHEMOTAXIS PROTEIN 3"/>
    <property type="match status" value="1"/>
</dbReference>
<dbReference type="NCBIfam" id="TIGR00229">
    <property type="entry name" value="sensory_box"/>
    <property type="match status" value="1"/>
</dbReference>
<dbReference type="AlphaFoldDB" id="A0A7W6DT66"/>
<feature type="domain" description="HAMP" evidence="8">
    <location>
        <begin position="138"/>
        <end position="184"/>
    </location>
</feature>
<dbReference type="InterPro" id="IPR000014">
    <property type="entry name" value="PAS"/>
</dbReference>
<accession>A0A7W6DT66</accession>
<comment type="similarity">
    <text evidence="3">Belongs to the methyl-accepting chemotaxis (MCP) protein family.</text>
</comment>
<dbReference type="FunFam" id="1.10.287.950:FF:000001">
    <property type="entry name" value="Methyl-accepting chemotaxis sensory transducer"/>
    <property type="match status" value="1"/>
</dbReference>
<feature type="domain" description="Methyl-accepting transducer" evidence="5">
    <location>
        <begin position="189"/>
        <end position="418"/>
    </location>
</feature>
<name>A0A7W6DT66_9RHOB</name>
<evidence type="ECO:0000259" key="8">
    <source>
        <dbReference type="PROSITE" id="PS50885"/>
    </source>
</evidence>
<dbReference type="SUPFAM" id="SSF55785">
    <property type="entry name" value="PYP-like sensor domain (PAS domain)"/>
    <property type="match status" value="1"/>
</dbReference>
<sequence>MAFFRKTPPVEGIGRRYEKPDLLDVVDATQAVIHFKPDGEVLFANENFLSALGYSANEVEGEHHRMFVDEDYAKSEEYAEFWQKLEAGEPFTSQYKRIRKDGEPIYILATYCPVRDQNGIVRRVIKIASDVTDRQNTINEIEKGLNALSSGDLSMRVTRSSVPELVVLGEAFNDTMENLSALVENVKKVSDTVYTASQGIQSTTIGLSQRTETTAATLEETAAAIEELSSTANSAAEEAKSVKTTADATSQTAETGRELVANLTEAMEKIESSSDQIGEIISVIEGIAFQTNLLALNAGVEAARAGDSGRGFAVVASEVRGLAQRSSESASEIKSLIQSSSQNVKDGSTLVGRAAKEFESVFTGVNTISRSVQHIASNLQMQSDVLKEINVAVSQLDQATQQNAATVNEVNDSGMLLAREAETLVGEISHFSVTGSVSGAEAPAFPVGEYSKAG</sequence>